<dbReference type="AlphaFoldDB" id="A0A1T1AY24"/>
<evidence type="ECO:0000313" key="3">
    <source>
        <dbReference type="Proteomes" id="UP000190750"/>
    </source>
</evidence>
<keyword evidence="3" id="KW-1185">Reference proteome</keyword>
<protein>
    <submittedName>
        <fullName evidence="2">Uncharacterized protein</fullName>
    </submittedName>
</protein>
<reference evidence="2 3" key="1">
    <citation type="submission" date="2017-01" db="EMBL/GenBank/DDBJ databases">
        <title>Genome sequencing of Rhodoferax fermentans JCM 7819.</title>
        <authorList>
            <person name="Kim Y.J."/>
            <person name="Farh M.E.-A."/>
            <person name="Yang D.-C."/>
        </authorList>
    </citation>
    <scope>NUCLEOTIDE SEQUENCE [LARGE SCALE GENOMIC DNA]</scope>
    <source>
        <strain evidence="2 3">JCM 7819</strain>
    </source>
</reference>
<dbReference type="EMBL" id="MTJN01000002">
    <property type="protein sequence ID" value="OOV09019.1"/>
    <property type="molecule type" value="Genomic_DNA"/>
</dbReference>
<comment type="caution">
    <text evidence="2">The sequence shown here is derived from an EMBL/GenBank/DDBJ whole genome shotgun (WGS) entry which is preliminary data.</text>
</comment>
<organism evidence="2 3">
    <name type="scientific">Rhodoferax fermentans</name>
    <dbReference type="NCBI Taxonomy" id="28066"/>
    <lineage>
        <taxon>Bacteria</taxon>
        <taxon>Pseudomonadati</taxon>
        <taxon>Pseudomonadota</taxon>
        <taxon>Betaproteobacteria</taxon>
        <taxon>Burkholderiales</taxon>
        <taxon>Comamonadaceae</taxon>
        <taxon>Rhodoferax</taxon>
    </lineage>
</organism>
<dbReference type="Proteomes" id="UP000190750">
    <property type="component" value="Unassembled WGS sequence"/>
</dbReference>
<name>A0A1T1AY24_RHOFE</name>
<dbReference type="STRING" id="28066.RF819_09385"/>
<evidence type="ECO:0000256" key="1">
    <source>
        <dbReference type="SAM" id="MobiDB-lite"/>
    </source>
</evidence>
<gene>
    <name evidence="2" type="ORF">RF819_09385</name>
</gene>
<evidence type="ECO:0000313" key="2">
    <source>
        <dbReference type="EMBL" id="OOV09019.1"/>
    </source>
</evidence>
<feature type="region of interest" description="Disordered" evidence="1">
    <location>
        <begin position="91"/>
        <end position="114"/>
    </location>
</feature>
<feature type="compositionally biased region" description="Polar residues" evidence="1">
    <location>
        <begin position="105"/>
        <end position="114"/>
    </location>
</feature>
<sequence length="114" mass="11851">MACTSAALAAQPNALAQAQERYQQDMAACASGQSYQDPATCRREAGAALAQARRGDLGNNPGAYAKNALQRCAAHKNSDDRVACEARIQGQGDISKESQAGGLLRQSTTVSPTP</sequence>
<accession>A0A1T1AY24</accession>
<proteinExistence type="predicted"/>